<evidence type="ECO:0000313" key="3">
    <source>
        <dbReference type="Proteomes" id="UP000028999"/>
    </source>
</evidence>
<keyword evidence="1" id="KW-0472">Membrane</keyword>
<keyword evidence="1" id="KW-0812">Transmembrane</keyword>
<evidence type="ECO:0000313" key="2">
    <source>
        <dbReference type="EMBL" id="CDY51612.1"/>
    </source>
</evidence>
<dbReference type="PaxDb" id="3708-A0A078INU9"/>
<organism evidence="2 3">
    <name type="scientific">Brassica napus</name>
    <name type="common">Rape</name>
    <dbReference type="NCBI Taxonomy" id="3708"/>
    <lineage>
        <taxon>Eukaryota</taxon>
        <taxon>Viridiplantae</taxon>
        <taxon>Streptophyta</taxon>
        <taxon>Embryophyta</taxon>
        <taxon>Tracheophyta</taxon>
        <taxon>Spermatophyta</taxon>
        <taxon>Magnoliopsida</taxon>
        <taxon>eudicotyledons</taxon>
        <taxon>Gunneridae</taxon>
        <taxon>Pentapetalae</taxon>
        <taxon>rosids</taxon>
        <taxon>malvids</taxon>
        <taxon>Brassicales</taxon>
        <taxon>Brassicaceae</taxon>
        <taxon>Brassiceae</taxon>
        <taxon>Brassica</taxon>
    </lineage>
</organism>
<reference evidence="2 3" key="1">
    <citation type="journal article" date="2014" name="Science">
        <title>Plant genetics. Early allopolyploid evolution in the post-Neolithic Brassica napus oilseed genome.</title>
        <authorList>
            <person name="Chalhoub B."/>
            <person name="Denoeud F."/>
            <person name="Liu S."/>
            <person name="Parkin I.A."/>
            <person name="Tang H."/>
            <person name="Wang X."/>
            <person name="Chiquet J."/>
            <person name="Belcram H."/>
            <person name="Tong C."/>
            <person name="Samans B."/>
            <person name="Correa M."/>
            <person name="Da Silva C."/>
            <person name="Just J."/>
            <person name="Falentin C."/>
            <person name="Koh C.S."/>
            <person name="Le Clainche I."/>
            <person name="Bernard M."/>
            <person name="Bento P."/>
            <person name="Noel B."/>
            <person name="Labadie K."/>
            <person name="Alberti A."/>
            <person name="Charles M."/>
            <person name="Arnaud D."/>
            <person name="Guo H."/>
            <person name="Daviaud C."/>
            <person name="Alamery S."/>
            <person name="Jabbari K."/>
            <person name="Zhao M."/>
            <person name="Edger P.P."/>
            <person name="Chelaifa H."/>
            <person name="Tack D."/>
            <person name="Lassalle G."/>
            <person name="Mestiri I."/>
            <person name="Schnel N."/>
            <person name="Le Paslier M.C."/>
            <person name="Fan G."/>
            <person name="Renault V."/>
            <person name="Bayer P.E."/>
            <person name="Golicz A.A."/>
            <person name="Manoli S."/>
            <person name="Lee T.H."/>
            <person name="Thi V.H."/>
            <person name="Chalabi S."/>
            <person name="Hu Q."/>
            <person name="Fan C."/>
            <person name="Tollenaere R."/>
            <person name="Lu Y."/>
            <person name="Battail C."/>
            <person name="Shen J."/>
            <person name="Sidebottom C.H."/>
            <person name="Wang X."/>
            <person name="Canaguier A."/>
            <person name="Chauveau A."/>
            <person name="Berard A."/>
            <person name="Deniot G."/>
            <person name="Guan M."/>
            <person name="Liu Z."/>
            <person name="Sun F."/>
            <person name="Lim Y.P."/>
            <person name="Lyons E."/>
            <person name="Town C.D."/>
            <person name="Bancroft I."/>
            <person name="Wang X."/>
            <person name="Meng J."/>
            <person name="Ma J."/>
            <person name="Pires J.C."/>
            <person name="King G.J."/>
            <person name="Brunel D."/>
            <person name="Delourme R."/>
            <person name="Renard M."/>
            <person name="Aury J.M."/>
            <person name="Adams K.L."/>
            <person name="Batley J."/>
            <person name="Snowdon R.J."/>
            <person name="Tost J."/>
            <person name="Edwards D."/>
            <person name="Zhou Y."/>
            <person name="Hua W."/>
            <person name="Sharpe A.G."/>
            <person name="Paterson A.H."/>
            <person name="Guan C."/>
            <person name="Wincker P."/>
        </authorList>
    </citation>
    <scope>NUCLEOTIDE SEQUENCE [LARGE SCALE GENOMIC DNA]</scope>
    <source>
        <strain evidence="3">cv. Darmor-bzh</strain>
    </source>
</reference>
<feature type="transmembrane region" description="Helical" evidence="1">
    <location>
        <begin position="20"/>
        <end position="39"/>
    </location>
</feature>
<keyword evidence="3" id="KW-1185">Reference proteome</keyword>
<dbReference type="AlphaFoldDB" id="A0A078INU9"/>
<dbReference type="EMBL" id="LK033012">
    <property type="protein sequence ID" value="CDY51612.1"/>
    <property type="molecule type" value="Genomic_DNA"/>
</dbReference>
<proteinExistence type="predicted"/>
<name>A0A078INU9_BRANA</name>
<sequence>MLRVTRSLLTVIEHMKSKDLISLAFSLVTFSQFFSRFLYSST</sequence>
<protein>
    <submittedName>
        <fullName evidence="2">BnaC02g45860D protein</fullName>
    </submittedName>
</protein>
<gene>
    <name evidence="2" type="primary">BnaC02g45860D</name>
    <name evidence="2" type="ORF">GSBRNA2T00003844001</name>
</gene>
<accession>A0A078INU9</accession>
<keyword evidence="1" id="KW-1133">Transmembrane helix</keyword>
<dbReference type="Gramene" id="CDY51612">
    <property type="protein sequence ID" value="CDY51612"/>
    <property type="gene ID" value="GSBRNA2T00003844001"/>
</dbReference>
<dbReference type="Proteomes" id="UP000028999">
    <property type="component" value="Unassembled WGS sequence"/>
</dbReference>
<evidence type="ECO:0000256" key="1">
    <source>
        <dbReference type="SAM" id="Phobius"/>
    </source>
</evidence>